<gene>
    <name evidence="2" type="ORF">EYF80_034974</name>
</gene>
<name>A0A4Z2GNY0_9TELE</name>
<comment type="caution">
    <text evidence="2">The sequence shown here is derived from an EMBL/GenBank/DDBJ whole genome shotgun (WGS) entry which is preliminary data.</text>
</comment>
<evidence type="ECO:0000313" key="2">
    <source>
        <dbReference type="EMBL" id="TNN54855.1"/>
    </source>
</evidence>
<proteinExistence type="predicted"/>
<sequence length="301" mass="32873">MSYVSPHIRHMTILRSASSTGWDCESLKVEDGGAHAWRSGVEEGALKLSRHLLPLLDKNLSRLPPNIPDGAHSPLVLLQAQLIRAKVHQLLGRSQLGGSRPLDVRLERRASVRLERLIVDELRLLHHVHAAFGPLLQRTASLSPKQEVVIVHHAASKIAGAENGGVVEVEVVRARPDEAVAQARLAHAALAFLLLRAGQPNDDQVVDGCSHILLFGHHHRWHRLILPCWPVALGPLRTAPPEPSEPPRGGEAAGCRALRQTGSPFTPRPGARARRACPATHRRLEARGGPGLRQRPPTLKH</sequence>
<dbReference type="AlphaFoldDB" id="A0A4Z2GNY0"/>
<keyword evidence="3" id="KW-1185">Reference proteome</keyword>
<dbReference type="EMBL" id="SRLO01000473">
    <property type="protein sequence ID" value="TNN54855.1"/>
    <property type="molecule type" value="Genomic_DNA"/>
</dbReference>
<reference evidence="2 3" key="1">
    <citation type="submission" date="2019-03" db="EMBL/GenBank/DDBJ databases">
        <title>First draft genome of Liparis tanakae, snailfish: a comprehensive survey of snailfish specific genes.</title>
        <authorList>
            <person name="Kim W."/>
            <person name="Song I."/>
            <person name="Jeong J.-H."/>
            <person name="Kim D."/>
            <person name="Kim S."/>
            <person name="Ryu S."/>
            <person name="Song J.Y."/>
            <person name="Lee S.K."/>
        </authorList>
    </citation>
    <scope>NUCLEOTIDE SEQUENCE [LARGE SCALE GENOMIC DNA]</scope>
    <source>
        <tissue evidence="2">Muscle</tissue>
    </source>
</reference>
<organism evidence="2 3">
    <name type="scientific">Liparis tanakae</name>
    <name type="common">Tanaka's snailfish</name>
    <dbReference type="NCBI Taxonomy" id="230148"/>
    <lineage>
        <taxon>Eukaryota</taxon>
        <taxon>Metazoa</taxon>
        <taxon>Chordata</taxon>
        <taxon>Craniata</taxon>
        <taxon>Vertebrata</taxon>
        <taxon>Euteleostomi</taxon>
        <taxon>Actinopterygii</taxon>
        <taxon>Neopterygii</taxon>
        <taxon>Teleostei</taxon>
        <taxon>Neoteleostei</taxon>
        <taxon>Acanthomorphata</taxon>
        <taxon>Eupercaria</taxon>
        <taxon>Perciformes</taxon>
        <taxon>Cottioidei</taxon>
        <taxon>Cottales</taxon>
        <taxon>Liparidae</taxon>
        <taxon>Liparis</taxon>
    </lineage>
</organism>
<evidence type="ECO:0000256" key="1">
    <source>
        <dbReference type="SAM" id="MobiDB-lite"/>
    </source>
</evidence>
<protein>
    <submittedName>
        <fullName evidence="2">Uncharacterized protein</fullName>
    </submittedName>
</protein>
<dbReference type="Proteomes" id="UP000314294">
    <property type="component" value="Unassembled WGS sequence"/>
</dbReference>
<accession>A0A4Z2GNY0</accession>
<evidence type="ECO:0000313" key="3">
    <source>
        <dbReference type="Proteomes" id="UP000314294"/>
    </source>
</evidence>
<feature type="region of interest" description="Disordered" evidence="1">
    <location>
        <begin position="239"/>
        <end position="301"/>
    </location>
</feature>